<dbReference type="AlphaFoldDB" id="A0A1U9JX47"/>
<dbReference type="KEGG" id="phn:PAEH1_00320"/>
<evidence type="ECO:0000313" key="1">
    <source>
        <dbReference type="EMBL" id="AQS50373.1"/>
    </source>
</evidence>
<evidence type="ECO:0008006" key="3">
    <source>
        <dbReference type="Google" id="ProtNLM"/>
    </source>
</evidence>
<protein>
    <recommendedName>
        <fullName evidence="3">Methyltransferase FkbM domain-containing protein</fullName>
    </recommendedName>
</protein>
<sequence>MGLETFSVVCFDPLNKLATTENLSEINELQIVANTTLGDGLPVTRYDCLNETTSATLKPLPETIANTYATEKKNSGPNTILIQPAIASIALDDIEGLGSVDWVLLDEYNNNVNILQGGRQTLQQTLLVDARIPFQMTHEGQADFTIMSHFLTSYGFRFVRFQNSVSKTHLPTDIYLEKKQFSDLLVSSALFIPTDDRLATLSSNDLFKLGFILHTVYKLKDLAYKMLHYANPTLAKEYLIAEGFLWPVDETETEFTLTASYSPDIWAESHLL</sequence>
<dbReference type="Proteomes" id="UP000189369">
    <property type="component" value="Chromosome"/>
</dbReference>
<proteinExistence type="predicted"/>
<evidence type="ECO:0000313" key="2">
    <source>
        <dbReference type="Proteomes" id="UP000189369"/>
    </source>
</evidence>
<gene>
    <name evidence="1" type="ORF">PAEH1_00320</name>
</gene>
<organism evidence="1 2">
    <name type="scientific">Paenalcaligenes hominis</name>
    <dbReference type="NCBI Taxonomy" id="643674"/>
    <lineage>
        <taxon>Bacteria</taxon>
        <taxon>Pseudomonadati</taxon>
        <taxon>Pseudomonadota</taxon>
        <taxon>Betaproteobacteria</taxon>
        <taxon>Burkholderiales</taxon>
        <taxon>Alcaligenaceae</taxon>
        <taxon>Paenalcaligenes</taxon>
    </lineage>
</organism>
<name>A0A1U9JX47_9BURK</name>
<dbReference type="EMBL" id="CP019697">
    <property type="protein sequence ID" value="AQS50373.1"/>
    <property type="molecule type" value="Genomic_DNA"/>
</dbReference>
<dbReference type="STRING" id="643674.PAEH1_00320"/>
<accession>A0A1U9JX47</accession>
<reference evidence="1 2" key="1">
    <citation type="submission" date="2017-01" db="EMBL/GenBank/DDBJ databases">
        <title>Complete Genome Sequence of Paenalcaligenes hominis, Isolated from a paraplegic Patient with neurogenic bladder.</title>
        <authorList>
            <person name="Mukhopadhyay R."/>
            <person name="Joaquin J."/>
            <person name="Hogue R."/>
            <person name="Kilaru A."/>
            <person name="Jospin G."/>
            <person name="Mars K."/>
            <person name="Eisen J.A."/>
            <person name="Chaturvedi V."/>
        </authorList>
    </citation>
    <scope>NUCLEOTIDE SEQUENCE [LARGE SCALE GENOMIC DNA]</scope>
    <source>
        <strain evidence="1 2">15S00501</strain>
    </source>
</reference>